<organism evidence="1">
    <name type="scientific">uncultured haloarchaeon</name>
    <dbReference type="NCBI Taxonomy" id="160804"/>
    <lineage>
        <taxon>Archaea</taxon>
        <taxon>Methanobacteriati</taxon>
        <taxon>Methanobacteriota</taxon>
        <taxon>Stenosarchaea group</taxon>
        <taxon>Halobacteria</taxon>
        <taxon>Halobacteriales</taxon>
        <taxon>Halobacteriaceae</taxon>
        <taxon>environmental samples</taxon>
    </lineage>
</organism>
<reference evidence="1" key="1">
    <citation type="journal article" date="2015" name="BMC Genomics">
        <title>Diversity of the cell-wall associated genomic island of the archaeon Haloquadratum walsbyi.</title>
        <authorList>
            <person name="Martin-Cuadrado A.B."/>
            <person name="Pasic L."/>
            <person name="Rodriguez-Valera F."/>
        </authorList>
    </citation>
    <scope>NUCLEOTIDE SEQUENCE</scope>
</reference>
<protein>
    <submittedName>
        <fullName evidence="1">Uncharacterized protein</fullName>
    </submittedName>
</protein>
<evidence type="ECO:0000313" key="1">
    <source>
        <dbReference type="EMBL" id="AKY04357.1"/>
    </source>
</evidence>
<accession>A0A0K1YB81</accession>
<proteinExistence type="predicted"/>
<dbReference type="AlphaFoldDB" id="A0A0K1YB81"/>
<dbReference type="EMBL" id="KT322179">
    <property type="protein sequence ID" value="AKY04357.1"/>
    <property type="molecule type" value="Genomic_DNA"/>
</dbReference>
<name>A0A0K1YB81_9EURY</name>
<sequence length="74" mass="7721">MESCGSVTAYVIVVGDFFREVVPVLFQAVARIQVCFFRAVGDGGEIADAEVDASGFIIGTPEASGISTSSLQTM</sequence>